<comment type="caution">
    <text evidence="2">The sequence shown here is derived from an EMBL/GenBank/DDBJ whole genome shotgun (WGS) entry which is preliminary data.</text>
</comment>
<proteinExistence type="predicted"/>
<sequence length="427" mass="51516">MQQQIPNQQPMNCKKNEHLDQQFVFFKFSEKIDQILQCMSCCIDDPQGDKRMIIDQILKFPFQKIQNFPPLKDQKNCKVIKQVIENFSKEKIQQFKEYVINQINSYYKKINEEINQVLTQSKKNVIQQFQNIMQFTDVSEFYDIKPVKEIIQKFQKSEIDLEKLFEQQLKMKKSFEDEKKFNITMNQHNIQNEINNQLENMKQQLDKKLGIFQEEIVINTNLINQYQEQVQHVEQDVQQNNEIQKYLQFYKSNLNSDLKEEIQIKNNGRSIEIDNKTTQELKQIYSQDLEKNKTYHLKMKINFHQVNNQLLSFYLLGSNNKKDVQYFIYNRIVLRNNTGDCFTREGEKEIKEGLKFADFWKDDETILNLKFNYQEKLFEIFDDQRKGYLKNVIDQNKIKGEKIILGICFNQNFNQKIDLNILDFQCY</sequence>
<name>A0A0V0Q8W4_PSEPJ</name>
<reference evidence="2 3" key="1">
    <citation type="journal article" date="2015" name="Sci. Rep.">
        <title>Genome of the facultative scuticociliatosis pathogen Pseudocohnilembus persalinus provides insight into its virulence through horizontal gene transfer.</title>
        <authorList>
            <person name="Xiong J."/>
            <person name="Wang G."/>
            <person name="Cheng J."/>
            <person name="Tian M."/>
            <person name="Pan X."/>
            <person name="Warren A."/>
            <person name="Jiang C."/>
            <person name="Yuan D."/>
            <person name="Miao W."/>
        </authorList>
    </citation>
    <scope>NUCLEOTIDE SEQUENCE [LARGE SCALE GENOMIC DNA]</scope>
    <source>
        <strain evidence="2">36N120E</strain>
    </source>
</reference>
<evidence type="ECO:0000313" key="2">
    <source>
        <dbReference type="EMBL" id="KRW98630.1"/>
    </source>
</evidence>
<protein>
    <submittedName>
        <fullName evidence="2">Uncharacterized protein</fullName>
    </submittedName>
</protein>
<evidence type="ECO:0000256" key="1">
    <source>
        <dbReference type="SAM" id="Coils"/>
    </source>
</evidence>
<feature type="coiled-coil region" evidence="1">
    <location>
        <begin position="187"/>
        <end position="243"/>
    </location>
</feature>
<gene>
    <name evidence="2" type="ORF">PPERSA_02778</name>
</gene>
<dbReference type="AlphaFoldDB" id="A0A0V0Q8W4"/>
<keyword evidence="1" id="KW-0175">Coiled coil</keyword>
<dbReference type="Proteomes" id="UP000054937">
    <property type="component" value="Unassembled WGS sequence"/>
</dbReference>
<dbReference type="InParanoid" id="A0A0V0Q8W4"/>
<dbReference type="EMBL" id="LDAU01000233">
    <property type="protein sequence ID" value="KRW98630.1"/>
    <property type="molecule type" value="Genomic_DNA"/>
</dbReference>
<evidence type="ECO:0000313" key="3">
    <source>
        <dbReference type="Proteomes" id="UP000054937"/>
    </source>
</evidence>
<organism evidence="2 3">
    <name type="scientific">Pseudocohnilembus persalinus</name>
    <name type="common">Ciliate</name>
    <dbReference type="NCBI Taxonomy" id="266149"/>
    <lineage>
        <taxon>Eukaryota</taxon>
        <taxon>Sar</taxon>
        <taxon>Alveolata</taxon>
        <taxon>Ciliophora</taxon>
        <taxon>Intramacronucleata</taxon>
        <taxon>Oligohymenophorea</taxon>
        <taxon>Scuticociliatia</taxon>
        <taxon>Philasterida</taxon>
        <taxon>Pseudocohnilembidae</taxon>
        <taxon>Pseudocohnilembus</taxon>
    </lineage>
</organism>
<accession>A0A0V0Q8W4</accession>
<keyword evidence="3" id="KW-1185">Reference proteome</keyword>